<reference evidence="7 8" key="1">
    <citation type="journal article" date="2021" name="Int. J. Syst. Evol. Microbiol.">
        <title>Classification of three corynebacterial strains isolated from a small paddock in North Rhine-Westphalia: proposal of &lt;i&gt;Corynebacterium kalinowskii&lt;/i&gt; sp. nov., &lt;i&gt;Corynebacterium comes&lt;/i&gt; sp. nov. and &lt;i&gt;Corynebacterium occultum&lt;/i&gt; sp. nov.</title>
        <authorList>
            <person name="Schaffert L."/>
            <person name="Ruwe M."/>
            <person name="Milse J."/>
            <person name="Hanuschka K."/>
            <person name="Ortseifen V."/>
            <person name="Droste J."/>
            <person name="Brandt D."/>
            <person name="Schl L."/>
            <person name="Kutter Y."/>
            <person name="Vinke S."/>
            <person name="Vieh P."/>
            <person name="Jacob L."/>
            <person name="L N.C."/>
            <person name="Schulte-Berndt E."/>
            <person name="Hain C."/>
            <person name="Linder M."/>
            <person name="Schmidt P."/>
            <person name="Wollenschl L."/>
            <person name="Luttermann T."/>
            <person name="Thieme E."/>
            <person name="Hassa J."/>
            <person name="Haak M."/>
            <person name="Wittchen M."/>
            <person name="Mentz A."/>
            <person name="Persicke M."/>
            <person name="Busche T."/>
            <person name="R C."/>
        </authorList>
    </citation>
    <scope>NUCLEOTIDE SEQUENCE [LARGE SCALE GENOMIC DNA]</scope>
    <source>
        <strain evidence="7 8">2019</strain>
    </source>
</reference>
<protein>
    <submittedName>
        <fullName evidence="7">Na+/Pi-cotransporter</fullName>
    </submittedName>
</protein>
<feature type="transmembrane region" description="Helical" evidence="6">
    <location>
        <begin position="309"/>
        <end position="331"/>
    </location>
</feature>
<keyword evidence="5 6" id="KW-0472">Membrane</keyword>
<dbReference type="EMBL" id="CP046453">
    <property type="protein sequence ID" value="QGU05541.1"/>
    <property type="molecule type" value="Genomic_DNA"/>
</dbReference>
<dbReference type="GO" id="GO:0005436">
    <property type="term" value="F:sodium:phosphate symporter activity"/>
    <property type="evidence" value="ECO:0007669"/>
    <property type="project" value="InterPro"/>
</dbReference>
<evidence type="ECO:0000256" key="6">
    <source>
        <dbReference type="SAM" id="Phobius"/>
    </source>
</evidence>
<dbReference type="GO" id="GO:0005886">
    <property type="term" value="C:plasma membrane"/>
    <property type="evidence" value="ECO:0007669"/>
    <property type="project" value="UniProtKB-SubCell"/>
</dbReference>
<keyword evidence="8" id="KW-1185">Reference proteome</keyword>
<feature type="transmembrane region" description="Helical" evidence="6">
    <location>
        <begin position="226"/>
        <end position="247"/>
    </location>
</feature>
<sequence length="407" mass="42705">MQVQTHDHFLDRRAPAVKGGSYPLGFLRLSGTPKTVIDWAVVIVAVGVLITAVGAIGSGFRTAAGDRAEQLFQFAENPFIGLMIGVLATVLTQSSTTTTSITVGLVAGGLPIHIAIPILFGANVGTTLTAQLVALAMAKDKEMFRRGYAAASVHDMYNMLSVLIFFPLELAFSPLQRLSGRVSGNVSGEESGPVGRVFEGVGTGVGYLTKPGVLLLEWAVSPLDKVTGGVTLVVVGVLLILAVITLISRMLKELLVGRAQRVFDYAIGRGALTGVLSGAFVTMLVQSSTTTTSLAVPFAATGKFSLQQIFHFVVGANIGTTVTALIAAFGFSGIEGQAALQAALVHLLYNLMAATLILLTPGLRKLPPRAASFLARLGTENTLYIVGWILLVFLIIPGTLILFTVVL</sequence>
<dbReference type="NCBIfam" id="NF037997">
    <property type="entry name" value="Na_Pi_symport"/>
    <property type="match status" value="1"/>
</dbReference>
<dbReference type="RefSeq" id="WP_156228971.1">
    <property type="nucleotide sequence ID" value="NZ_CP046453.1"/>
</dbReference>
<feature type="transmembrane region" description="Helical" evidence="6">
    <location>
        <begin position="36"/>
        <end position="59"/>
    </location>
</feature>
<feature type="transmembrane region" description="Helical" evidence="6">
    <location>
        <begin position="156"/>
        <end position="175"/>
    </location>
</feature>
<gene>
    <name evidence="7" type="ORF">CETAM_11545</name>
</gene>
<evidence type="ECO:0000256" key="1">
    <source>
        <dbReference type="ARBA" id="ARBA00004651"/>
    </source>
</evidence>
<dbReference type="PANTHER" id="PTHR10010">
    <property type="entry name" value="SOLUTE CARRIER FAMILY 34 SODIUM PHOSPHATE , MEMBER 2-RELATED"/>
    <property type="match status" value="1"/>
</dbReference>
<dbReference type="AlphaFoldDB" id="A0A6B8VZB4"/>
<evidence type="ECO:0000313" key="7">
    <source>
        <dbReference type="EMBL" id="QGU05541.1"/>
    </source>
</evidence>
<dbReference type="PANTHER" id="PTHR10010:SF46">
    <property type="entry name" value="SODIUM-DEPENDENT PHOSPHATE TRANSPORT PROTEIN 2B"/>
    <property type="match status" value="1"/>
</dbReference>
<accession>A0A6B8VZB4</accession>
<feature type="transmembrane region" description="Helical" evidence="6">
    <location>
        <begin position="267"/>
        <end position="289"/>
    </location>
</feature>
<organism evidence="7 8">
    <name type="scientific">Corynebacterium comes</name>
    <dbReference type="NCBI Taxonomy" id="2675218"/>
    <lineage>
        <taxon>Bacteria</taxon>
        <taxon>Bacillati</taxon>
        <taxon>Actinomycetota</taxon>
        <taxon>Actinomycetes</taxon>
        <taxon>Mycobacteriales</taxon>
        <taxon>Corynebacteriaceae</taxon>
        <taxon>Corynebacterium</taxon>
    </lineage>
</organism>
<proteinExistence type="predicted"/>
<evidence type="ECO:0000256" key="4">
    <source>
        <dbReference type="ARBA" id="ARBA00022989"/>
    </source>
</evidence>
<keyword evidence="2" id="KW-1003">Cell membrane</keyword>
<evidence type="ECO:0000256" key="2">
    <source>
        <dbReference type="ARBA" id="ARBA00022475"/>
    </source>
</evidence>
<feature type="transmembrane region" description="Helical" evidence="6">
    <location>
        <begin position="343"/>
        <end position="363"/>
    </location>
</feature>
<dbReference type="KEGG" id="ccoe:CETAM_11545"/>
<dbReference type="GO" id="GO:0044341">
    <property type="term" value="P:sodium-dependent phosphate transport"/>
    <property type="evidence" value="ECO:0007669"/>
    <property type="project" value="InterPro"/>
</dbReference>
<evidence type="ECO:0000256" key="3">
    <source>
        <dbReference type="ARBA" id="ARBA00022692"/>
    </source>
</evidence>
<keyword evidence="4 6" id="KW-1133">Transmembrane helix</keyword>
<name>A0A6B8VZB4_9CORY</name>
<evidence type="ECO:0000313" key="8">
    <source>
        <dbReference type="Proteomes" id="UP000425178"/>
    </source>
</evidence>
<feature type="transmembrane region" description="Helical" evidence="6">
    <location>
        <begin position="112"/>
        <end position="135"/>
    </location>
</feature>
<feature type="transmembrane region" description="Helical" evidence="6">
    <location>
        <begin position="383"/>
        <end position="406"/>
    </location>
</feature>
<dbReference type="Proteomes" id="UP000425178">
    <property type="component" value="Chromosome"/>
</dbReference>
<evidence type="ECO:0000256" key="5">
    <source>
        <dbReference type="ARBA" id="ARBA00023136"/>
    </source>
</evidence>
<keyword evidence="3 6" id="KW-0812">Transmembrane</keyword>
<dbReference type="InterPro" id="IPR003841">
    <property type="entry name" value="Na/Pi_transpt"/>
</dbReference>
<feature type="transmembrane region" description="Helical" evidence="6">
    <location>
        <begin position="71"/>
        <end position="92"/>
    </location>
</feature>
<comment type="subcellular location">
    <subcellularLocation>
        <location evidence="1">Cell membrane</location>
        <topology evidence="1">Multi-pass membrane protein</topology>
    </subcellularLocation>
</comment>
<dbReference type="Pfam" id="PF02690">
    <property type="entry name" value="Na_Pi_cotrans"/>
    <property type="match status" value="2"/>
</dbReference>